<dbReference type="RefSeq" id="WP_263039054.1">
    <property type="nucleotide sequence ID" value="NZ_JAOTPL010000038.1"/>
</dbReference>
<dbReference type="AlphaFoldDB" id="A0AAE3IPP7"/>
<comment type="caution">
    <text evidence="2">The sequence shown here is derived from an EMBL/GenBank/DDBJ whole genome shotgun (WGS) entry which is preliminary data.</text>
</comment>
<evidence type="ECO:0000313" key="2">
    <source>
        <dbReference type="EMBL" id="MCU7695569.1"/>
    </source>
</evidence>
<evidence type="ECO:0000256" key="1">
    <source>
        <dbReference type="SAM" id="Phobius"/>
    </source>
</evidence>
<keyword evidence="1" id="KW-0812">Transmembrane</keyword>
<reference evidence="2" key="1">
    <citation type="submission" date="2022-10" db="EMBL/GenBank/DDBJ databases">
        <authorList>
            <person name="Kim H.S."/>
            <person name="Kim J.-S."/>
            <person name="Suh M.K."/>
            <person name="Eom M.K."/>
            <person name="Lee J.-S."/>
        </authorList>
    </citation>
    <scope>NUCLEOTIDE SEQUENCE</scope>
    <source>
        <strain evidence="2">LIP-5</strain>
    </source>
</reference>
<sequence>MRKSITVTIIILILILGGFFYWKYYFVFGEGVKSGYLNYAVRKGQVFKTYEGKLIQEGLARGRGSGSIQSNEFEFSIESKRIFDSLAINSGRKFDLHYKEYNGRLPWRGNTKYVVDSIIHKE</sequence>
<dbReference type="Proteomes" id="UP001209317">
    <property type="component" value="Unassembled WGS sequence"/>
</dbReference>
<protein>
    <recommendedName>
        <fullName evidence="4">6-phosphogluconate dehydrogenase</fullName>
    </recommendedName>
</protein>
<gene>
    <name evidence="2" type="ORF">OD355_13670</name>
</gene>
<keyword evidence="1" id="KW-1133">Transmembrane helix</keyword>
<evidence type="ECO:0000313" key="3">
    <source>
        <dbReference type="Proteomes" id="UP001209317"/>
    </source>
</evidence>
<accession>A0AAE3IPP7</accession>
<keyword evidence="1" id="KW-0472">Membrane</keyword>
<keyword evidence="3" id="KW-1185">Reference proteome</keyword>
<proteinExistence type="predicted"/>
<dbReference type="EMBL" id="JAOTPL010000038">
    <property type="protein sequence ID" value="MCU7695569.1"/>
    <property type="molecule type" value="Genomic_DNA"/>
</dbReference>
<evidence type="ECO:0008006" key="4">
    <source>
        <dbReference type="Google" id="ProtNLM"/>
    </source>
</evidence>
<organism evidence="2 3">
    <name type="scientific">Haoranjiania flava</name>
    <dbReference type="NCBI Taxonomy" id="1856322"/>
    <lineage>
        <taxon>Bacteria</taxon>
        <taxon>Pseudomonadati</taxon>
        <taxon>Bacteroidota</taxon>
        <taxon>Chitinophagia</taxon>
        <taxon>Chitinophagales</taxon>
        <taxon>Chitinophagaceae</taxon>
        <taxon>Haoranjiania</taxon>
    </lineage>
</organism>
<feature type="transmembrane region" description="Helical" evidence="1">
    <location>
        <begin position="7"/>
        <end position="26"/>
    </location>
</feature>
<name>A0AAE3IPP7_9BACT</name>